<dbReference type="EMBL" id="CP150886">
    <property type="protein sequence ID" value="WZB88486.1"/>
    <property type="molecule type" value="Genomic_DNA"/>
</dbReference>
<feature type="domain" description="Mandelate racemase/muconate lactonizing enzyme C-terminal" evidence="6">
    <location>
        <begin position="137"/>
        <end position="235"/>
    </location>
</feature>
<proteinExistence type="inferred from homology"/>
<evidence type="ECO:0000256" key="5">
    <source>
        <dbReference type="RuleBase" id="RU366006"/>
    </source>
</evidence>
<evidence type="ECO:0000259" key="6">
    <source>
        <dbReference type="SMART" id="SM00922"/>
    </source>
</evidence>
<evidence type="ECO:0000256" key="1">
    <source>
        <dbReference type="ARBA" id="ARBA00008031"/>
    </source>
</evidence>
<dbReference type="SFLD" id="SFLDG00180">
    <property type="entry name" value="muconate_cycloisomerase"/>
    <property type="match status" value="1"/>
</dbReference>
<dbReference type="InterPro" id="IPR034603">
    <property type="entry name" value="Dipeptide_epimerase"/>
</dbReference>
<comment type="similarity">
    <text evidence="1 5">Belongs to the mandelate racemase/muconate lactonizing enzyme family.</text>
</comment>
<dbReference type="Pfam" id="PF13378">
    <property type="entry name" value="MR_MLE_C"/>
    <property type="match status" value="1"/>
</dbReference>
<dbReference type="SFLD" id="SFLDS00001">
    <property type="entry name" value="Enolase"/>
    <property type="match status" value="1"/>
</dbReference>
<dbReference type="InterPro" id="IPR018110">
    <property type="entry name" value="Mandel_Rmase/mucon_lact_enz_CS"/>
</dbReference>
<dbReference type="InterPro" id="IPR034593">
    <property type="entry name" value="DgoD-like"/>
</dbReference>
<name>A0ABZ2UU25_9CYAN</name>
<dbReference type="Gene3D" id="3.20.20.120">
    <property type="entry name" value="Enolase-like C-terminal domain"/>
    <property type="match status" value="1"/>
</dbReference>
<reference evidence="7 8" key="1">
    <citation type="submission" date="2024-04" db="EMBL/GenBank/DDBJ databases">
        <title>Okeanomitos corallinicola gen. &amp; sp. nov. (Nostocales, Cyanobacteria), a new toxic marine heterocyst-forming cyanobacterium from a coral reef.</title>
        <authorList>
            <person name="Li H."/>
            <person name="Li R."/>
            <person name="Kang J."/>
            <person name="Hii K.S."/>
            <person name="Mohamed H.F."/>
            <person name="Xu X."/>
            <person name="Luo Z."/>
        </authorList>
    </citation>
    <scope>NUCLEOTIDE SEQUENCE [LARGE SCALE GENOMIC DNA]</scope>
    <source>
        <strain evidence="7 8">TIOX110</strain>
    </source>
</reference>
<gene>
    <name evidence="7" type="ORF">WJM97_01975</name>
</gene>
<keyword evidence="4 5" id="KW-0413">Isomerase</keyword>
<dbReference type="SFLD" id="SFLDF00010">
    <property type="entry name" value="dipeptide_epimerase"/>
    <property type="match status" value="1"/>
</dbReference>
<sequence>MKTQISQFTVNKRFPLTISRGTTAQTTNIIVKIKENGIEGWGEASPFGVGNQGQTTEIIIQALNRITPILELYNPWQRQEIEDILNQYQISSAARAAIDMALYDWMGKSIDLPLWKIWGLNINKIVPTSVTIGINSPEGAAKRTQDWLEYMDVKLLKIKLGSKEGIAADQKMLLAVKQTAPNIALFVDANGGWSLADAISMSLWLADLGIQYIEQPLPRGEEQNLATLKKHSPLPIFVDESCFTSADISKLAEYVDGINIKLMKSGGLSEALRMVNTAKAHNLQVMFGCYSDSCLANTAASQLAPLADYLDLDSHLNLIDDPFMGASVENGRILPNNLPGLGVKYSEITT</sequence>
<dbReference type="SUPFAM" id="SSF54826">
    <property type="entry name" value="Enolase N-terminal domain-like"/>
    <property type="match status" value="1"/>
</dbReference>
<evidence type="ECO:0000256" key="3">
    <source>
        <dbReference type="ARBA" id="ARBA00022842"/>
    </source>
</evidence>
<dbReference type="RefSeq" id="WP_353931393.1">
    <property type="nucleotide sequence ID" value="NZ_CP150886.1"/>
</dbReference>
<evidence type="ECO:0000256" key="4">
    <source>
        <dbReference type="ARBA" id="ARBA00023235"/>
    </source>
</evidence>
<evidence type="ECO:0000256" key="2">
    <source>
        <dbReference type="ARBA" id="ARBA00022723"/>
    </source>
</evidence>
<dbReference type="EC" id="5.1.1.-" evidence="5"/>
<dbReference type="InterPro" id="IPR036849">
    <property type="entry name" value="Enolase-like_C_sf"/>
</dbReference>
<keyword evidence="2 5" id="KW-0479">Metal-binding</keyword>
<dbReference type="InterPro" id="IPR029065">
    <property type="entry name" value="Enolase_C-like"/>
</dbReference>
<dbReference type="InterPro" id="IPR013341">
    <property type="entry name" value="Mandelate_racemase_N_dom"/>
</dbReference>
<dbReference type="InterPro" id="IPR029017">
    <property type="entry name" value="Enolase-like_N"/>
</dbReference>
<dbReference type="PANTHER" id="PTHR48080">
    <property type="entry name" value="D-GALACTONATE DEHYDRATASE-RELATED"/>
    <property type="match status" value="1"/>
</dbReference>
<dbReference type="SMART" id="SM00922">
    <property type="entry name" value="MR_MLE"/>
    <property type="match status" value="1"/>
</dbReference>
<dbReference type="PANTHER" id="PTHR48080:SF3">
    <property type="entry name" value="ENOLASE SUPERFAMILY MEMBER DDB_G0284701"/>
    <property type="match status" value="1"/>
</dbReference>
<dbReference type="Gene3D" id="3.30.390.10">
    <property type="entry name" value="Enolase-like, N-terminal domain"/>
    <property type="match status" value="1"/>
</dbReference>
<dbReference type="InterPro" id="IPR013342">
    <property type="entry name" value="Mandelate_racemase_C"/>
</dbReference>
<keyword evidence="3 5" id="KW-0460">Magnesium</keyword>
<dbReference type="PROSITE" id="PS00909">
    <property type="entry name" value="MR_MLE_2"/>
    <property type="match status" value="1"/>
</dbReference>
<dbReference type="SUPFAM" id="SSF51604">
    <property type="entry name" value="Enolase C-terminal domain-like"/>
    <property type="match status" value="1"/>
</dbReference>
<dbReference type="CDD" id="cd03319">
    <property type="entry name" value="L-Ala-DL-Glu_epimerase"/>
    <property type="match status" value="1"/>
</dbReference>
<comment type="cofactor">
    <cofactor evidence="5">
        <name>Mg(2+)</name>
        <dbReference type="ChEBI" id="CHEBI:18420"/>
    </cofactor>
    <text evidence="5">Binds 1 Mg(2+) ion per subunit.</text>
</comment>
<dbReference type="Proteomes" id="UP001483337">
    <property type="component" value="Chromosome"/>
</dbReference>
<evidence type="ECO:0000313" key="8">
    <source>
        <dbReference type="Proteomes" id="UP001483337"/>
    </source>
</evidence>
<accession>A0ABZ2UU25</accession>
<evidence type="ECO:0000313" key="7">
    <source>
        <dbReference type="EMBL" id="WZB88486.1"/>
    </source>
</evidence>
<keyword evidence="8" id="KW-1185">Reference proteome</keyword>
<organism evidence="7 8">
    <name type="scientific">Okeanomitos corallinicola TIOX110</name>
    <dbReference type="NCBI Taxonomy" id="3133117"/>
    <lineage>
        <taxon>Bacteria</taxon>
        <taxon>Bacillati</taxon>
        <taxon>Cyanobacteriota</taxon>
        <taxon>Cyanophyceae</taxon>
        <taxon>Nostocales</taxon>
        <taxon>Aphanizomenonaceae</taxon>
        <taxon>Okeanomitos</taxon>
    </lineage>
</organism>
<dbReference type="Pfam" id="PF02746">
    <property type="entry name" value="MR_MLE_N"/>
    <property type="match status" value="1"/>
</dbReference>
<protein>
    <recommendedName>
        <fullName evidence="5">Dipeptide epimerase</fullName>
        <ecNumber evidence="5">5.1.1.-</ecNumber>
    </recommendedName>
</protein>